<organism evidence="1 2">
    <name type="scientific">Fusarium keratoplasticum</name>
    <dbReference type="NCBI Taxonomy" id="1328300"/>
    <lineage>
        <taxon>Eukaryota</taxon>
        <taxon>Fungi</taxon>
        <taxon>Dikarya</taxon>
        <taxon>Ascomycota</taxon>
        <taxon>Pezizomycotina</taxon>
        <taxon>Sordariomycetes</taxon>
        <taxon>Hypocreomycetidae</taxon>
        <taxon>Hypocreales</taxon>
        <taxon>Nectriaceae</taxon>
        <taxon>Fusarium</taxon>
        <taxon>Fusarium solani species complex</taxon>
    </lineage>
</organism>
<accession>A0ACC0RDA5</accession>
<name>A0ACC0RDA5_9HYPO</name>
<evidence type="ECO:0000313" key="1">
    <source>
        <dbReference type="EMBL" id="KAI8683420.1"/>
    </source>
</evidence>
<evidence type="ECO:0000313" key="2">
    <source>
        <dbReference type="Proteomes" id="UP001065298"/>
    </source>
</evidence>
<dbReference type="EMBL" id="CM046503">
    <property type="protein sequence ID" value="KAI8683420.1"/>
    <property type="molecule type" value="Genomic_DNA"/>
</dbReference>
<proteinExistence type="predicted"/>
<reference evidence="1" key="1">
    <citation type="submission" date="2022-06" db="EMBL/GenBank/DDBJ databases">
        <title>Fusarium solani species complex genomes reveal bases of compartmentalisation and animal pathogenesis.</title>
        <authorList>
            <person name="Tsai I.J."/>
        </authorList>
    </citation>
    <scope>NUCLEOTIDE SEQUENCE</scope>
    <source>
        <strain evidence="1">Fu6.1</strain>
    </source>
</reference>
<protein>
    <submittedName>
        <fullName evidence="1">MFS domain-containing protein</fullName>
    </submittedName>
</protein>
<sequence length="580" mass="62371">MTSRGKKHDVNVADTSELVQVHIRARTYVVIASVSLAYLVQLVAIVGSGLLAHDLELYFGSENEGVWFNQAIGIMVAALNPPLSQAADFWGRKWIVVGCMIFGVIGSIIIARARNMATAIAGFVVIGICFGCQSLLHAIVSEVAPRKHRPVAQGTLNAAAGLGAFIGIVMGGALLRNHVASNYRVYFYVLAGVAFISAMGITTCYNPPPREAQVTLTKAEKLKRLDFVGYLLLAPGLTLFCIALSWSHNPYPWSDSRILSTFVLGMALIIGFTIYEWRFNKVGLLDHRLFKNKNFGLSLITIFAEGLPFFAVNTYFSFQISIFTRKDFFISGMHYAVSFLASLVIAIAVGFYSSWAQSLRVPTIIGFLFMLIFNIVMAATYTSDIGAAYWGLSVLLGAGQGIILPLIMVFAQLSTPPDLISTSSALVITCRAIGGTVGLAVCNAIFTSAMGTEVPHKIAAAVLPLGLPSSSLGLLIEALITQDYAALAKIPGVTTTITDAASDALVSAYGVAFRNCWIASACFCVPALIASTMYRDPKAEFTSHIDAPAEEIVVETQVKLEGTFVPDQKSRGEAREIESV</sequence>
<dbReference type="Proteomes" id="UP001065298">
    <property type="component" value="Chromosome 1"/>
</dbReference>
<comment type="caution">
    <text evidence="1">The sequence shown here is derived from an EMBL/GenBank/DDBJ whole genome shotgun (WGS) entry which is preliminary data.</text>
</comment>
<keyword evidence="2" id="KW-1185">Reference proteome</keyword>
<gene>
    <name evidence="1" type="ORF">NCS57_00006200</name>
</gene>